<comment type="caution">
    <text evidence="2">The sequence shown here is derived from an EMBL/GenBank/DDBJ whole genome shotgun (WGS) entry which is preliminary data.</text>
</comment>
<dbReference type="EMBL" id="BSDY01000009">
    <property type="protein sequence ID" value="GLI56585.1"/>
    <property type="molecule type" value="Genomic_DNA"/>
</dbReference>
<dbReference type="InterPro" id="IPR036709">
    <property type="entry name" value="Autotransporte_beta_dom_sf"/>
</dbReference>
<dbReference type="RefSeq" id="WP_281835838.1">
    <property type="nucleotide sequence ID" value="NZ_BSDY01000009.1"/>
</dbReference>
<keyword evidence="3" id="KW-1185">Reference proteome</keyword>
<accession>A0A9W6LP47</accession>
<name>A0A9W6LP47_9FUSO</name>
<feature type="domain" description="Autotransporter" evidence="1">
    <location>
        <begin position="204"/>
        <end position="468"/>
    </location>
</feature>
<gene>
    <name evidence="2" type="ORF">PM10SUCC1_20990</name>
</gene>
<reference evidence="2" key="1">
    <citation type="submission" date="2022-12" db="EMBL/GenBank/DDBJ databases">
        <title>Reference genome sequencing for broad-spectrum identification of bacterial and archaeal isolates by mass spectrometry.</title>
        <authorList>
            <person name="Sekiguchi Y."/>
            <person name="Tourlousse D.M."/>
        </authorList>
    </citation>
    <scope>NUCLEOTIDE SEQUENCE</scope>
    <source>
        <strain evidence="2">10succ1</strain>
    </source>
</reference>
<evidence type="ECO:0000313" key="3">
    <source>
        <dbReference type="Proteomes" id="UP001144471"/>
    </source>
</evidence>
<proteinExistence type="predicted"/>
<evidence type="ECO:0000259" key="1">
    <source>
        <dbReference type="SMART" id="SM00869"/>
    </source>
</evidence>
<sequence>MRTKELSVFLIFFMIFGKVLLAATLDFDLFNGSGKFINAKGGTITSPDNDPYDDVTGRVYVSGDFGENDYSDSIETHTIFTALKFSGIVSSESPVYNAEIGSDLSTNEYYFVLTRNKFNEGIIKNRELGEILEAGYFDDNNPLKDRFYNGIKNFYSREDLNSAIDETFGVNFYPLVTKQTLEIITDANASVMDTVSTIDEYLLAGNVKALADYKYHRVKVDSADNFNGYETKSSVISFGAETKVNSDLKIGTMCTFIDSTTDMDDYEGSRDDFFYIGRLHMVYDTDSAIFSSMLSAGGSDTDIYRYNFSSLGDFRSDSHLTNFFLGLNNSVYKKFELGRSEVTPRIELNLIGLHQGEIEEDGDYGLEIDEINTLSVKPGVGFSVGRVFNITHRTKLNIEADVMNYIEVGDPYEDLDIKLNTVSPKEGSIEKYDQNSYHLELSLKQGLKSLNGLSFSLVENWSLYENQDRFTFEFELELSYIF</sequence>
<dbReference type="AlphaFoldDB" id="A0A9W6LP47"/>
<dbReference type="InterPro" id="IPR005546">
    <property type="entry name" value="Autotransporte_beta"/>
</dbReference>
<evidence type="ECO:0000313" key="2">
    <source>
        <dbReference type="EMBL" id="GLI56585.1"/>
    </source>
</evidence>
<dbReference type="Gene3D" id="2.40.128.130">
    <property type="entry name" value="Autotransporter beta-domain"/>
    <property type="match status" value="1"/>
</dbReference>
<dbReference type="Proteomes" id="UP001144471">
    <property type="component" value="Unassembled WGS sequence"/>
</dbReference>
<protein>
    <recommendedName>
        <fullName evidence="1">Autotransporter domain-containing protein</fullName>
    </recommendedName>
</protein>
<dbReference type="SUPFAM" id="SSF103515">
    <property type="entry name" value="Autotransporter"/>
    <property type="match status" value="1"/>
</dbReference>
<dbReference type="SMART" id="SM00869">
    <property type="entry name" value="Autotransporter"/>
    <property type="match status" value="1"/>
</dbReference>
<dbReference type="Pfam" id="PF03797">
    <property type="entry name" value="Autotransporter"/>
    <property type="match status" value="1"/>
</dbReference>
<organism evidence="2 3">
    <name type="scientific">Propionigenium maris DSM 9537</name>
    <dbReference type="NCBI Taxonomy" id="1123000"/>
    <lineage>
        <taxon>Bacteria</taxon>
        <taxon>Fusobacteriati</taxon>
        <taxon>Fusobacteriota</taxon>
        <taxon>Fusobacteriia</taxon>
        <taxon>Fusobacteriales</taxon>
        <taxon>Fusobacteriaceae</taxon>
        <taxon>Propionigenium</taxon>
    </lineage>
</organism>